<evidence type="ECO:0000256" key="1">
    <source>
        <dbReference type="SAM" id="MobiDB-lite"/>
    </source>
</evidence>
<organism evidence="2 3">
    <name type="scientific">Lophiostoma macrostomum CBS 122681</name>
    <dbReference type="NCBI Taxonomy" id="1314788"/>
    <lineage>
        <taxon>Eukaryota</taxon>
        <taxon>Fungi</taxon>
        <taxon>Dikarya</taxon>
        <taxon>Ascomycota</taxon>
        <taxon>Pezizomycotina</taxon>
        <taxon>Dothideomycetes</taxon>
        <taxon>Pleosporomycetidae</taxon>
        <taxon>Pleosporales</taxon>
        <taxon>Lophiostomataceae</taxon>
        <taxon>Lophiostoma</taxon>
    </lineage>
</organism>
<dbReference type="PANTHER" id="PTHR38797">
    <property type="entry name" value="NUCLEAR PORE COMPLEX PROTEIN NUP85-RELATED"/>
    <property type="match status" value="1"/>
</dbReference>
<dbReference type="Proteomes" id="UP000799324">
    <property type="component" value="Unassembled WGS sequence"/>
</dbReference>
<evidence type="ECO:0000313" key="2">
    <source>
        <dbReference type="EMBL" id="KAF2650654.1"/>
    </source>
</evidence>
<dbReference type="InterPro" id="IPR022085">
    <property type="entry name" value="OpdG"/>
</dbReference>
<accession>A0A6A6SWS6</accession>
<feature type="region of interest" description="Disordered" evidence="1">
    <location>
        <begin position="1"/>
        <end position="20"/>
    </location>
</feature>
<dbReference type="InterPro" id="IPR053204">
    <property type="entry name" value="Oxopyrrolidines_Biosynth-assoc"/>
</dbReference>
<reference evidence="2" key="1">
    <citation type="journal article" date="2020" name="Stud. Mycol.">
        <title>101 Dothideomycetes genomes: a test case for predicting lifestyles and emergence of pathogens.</title>
        <authorList>
            <person name="Haridas S."/>
            <person name="Albert R."/>
            <person name="Binder M."/>
            <person name="Bloem J."/>
            <person name="Labutti K."/>
            <person name="Salamov A."/>
            <person name="Andreopoulos B."/>
            <person name="Baker S."/>
            <person name="Barry K."/>
            <person name="Bills G."/>
            <person name="Bluhm B."/>
            <person name="Cannon C."/>
            <person name="Castanera R."/>
            <person name="Culley D."/>
            <person name="Daum C."/>
            <person name="Ezra D."/>
            <person name="Gonzalez J."/>
            <person name="Henrissat B."/>
            <person name="Kuo A."/>
            <person name="Liang C."/>
            <person name="Lipzen A."/>
            <person name="Lutzoni F."/>
            <person name="Magnuson J."/>
            <person name="Mondo S."/>
            <person name="Nolan M."/>
            <person name="Ohm R."/>
            <person name="Pangilinan J."/>
            <person name="Park H.-J."/>
            <person name="Ramirez L."/>
            <person name="Alfaro M."/>
            <person name="Sun H."/>
            <person name="Tritt A."/>
            <person name="Yoshinaga Y."/>
            <person name="Zwiers L.-H."/>
            <person name="Turgeon B."/>
            <person name="Goodwin S."/>
            <person name="Spatafora J."/>
            <person name="Crous P."/>
            <person name="Grigoriev I."/>
        </authorList>
    </citation>
    <scope>NUCLEOTIDE SEQUENCE</scope>
    <source>
        <strain evidence="2">CBS 122681</strain>
    </source>
</reference>
<dbReference type="AlphaFoldDB" id="A0A6A6SWS6"/>
<evidence type="ECO:0000313" key="3">
    <source>
        <dbReference type="Proteomes" id="UP000799324"/>
    </source>
</evidence>
<name>A0A6A6SWS6_9PLEO</name>
<protein>
    <submittedName>
        <fullName evidence="2">Uncharacterized protein</fullName>
    </submittedName>
</protein>
<dbReference type="PANTHER" id="PTHR38797:SF6">
    <property type="match status" value="1"/>
</dbReference>
<keyword evidence="3" id="KW-1185">Reference proteome</keyword>
<sequence>MPRRRINTGQVRANKQKYSDATAASPEYHILDALVKHTLSIENAVQNIIDKTIDAANSQPELTEEEKKRYPVPSSVGNMCYTFAVCIIECAQRTESEQQDSLVDLIVRLQDVELLDPKTADPLKVDGKLVWKELPTFGYSFADELGSVNPQNIDMTAEERRRWENLTIFCAKLSVRSKFNLMLWALTALYYAFGPWEKGVEPQSAHYAVRVACLWYIHAADKMWELIGDQDKLWEHYTLENWKRWKHCLVNGQNVGKLGQEALSEIERVEARHPA</sequence>
<proteinExistence type="predicted"/>
<dbReference type="OrthoDB" id="3350591at2759"/>
<dbReference type="EMBL" id="MU004448">
    <property type="protein sequence ID" value="KAF2650654.1"/>
    <property type="molecule type" value="Genomic_DNA"/>
</dbReference>
<dbReference type="Pfam" id="PF12311">
    <property type="entry name" value="DUF3632"/>
    <property type="match status" value="1"/>
</dbReference>
<gene>
    <name evidence="2" type="ORF">K491DRAFT_720575</name>
</gene>